<dbReference type="PANTHER" id="PTHR43531">
    <property type="entry name" value="PROTEIN ICFG"/>
    <property type="match status" value="1"/>
</dbReference>
<feature type="coiled-coil region" evidence="5">
    <location>
        <begin position="615"/>
        <end position="653"/>
    </location>
</feature>
<dbReference type="CDD" id="cd18774">
    <property type="entry name" value="PDC2_HK_sensor"/>
    <property type="match status" value="1"/>
</dbReference>
<dbReference type="FunFam" id="1.10.287.950:FF:000001">
    <property type="entry name" value="Methyl-accepting chemotaxis sensory transducer"/>
    <property type="match status" value="1"/>
</dbReference>
<dbReference type="GO" id="GO:0007165">
    <property type="term" value="P:signal transduction"/>
    <property type="evidence" value="ECO:0007669"/>
    <property type="project" value="UniProtKB-KW"/>
</dbReference>
<evidence type="ECO:0000313" key="9">
    <source>
        <dbReference type="EMBL" id="SEM05860.1"/>
    </source>
</evidence>
<evidence type="ECO:0000256" key="4">
    <source>
        <dbReference type="PROSITE-ProRule" id="PRU00284"/>
    </source>
</evidence>
<comment type="subcellular location">
    <subcellularLocation>
        <location evidence="1">Membrane</location>
    </subcellularLocation>
</comment>
<accession>A0A1H7V9V8</accession>
<feature type="transmembrane region" description="Helical" evidence="7">
    <location>
        <begin position="12"/>
        <end position="34"/>
    </location>
</feature>
<gene>
    <name evidence="9" type="ORF">SAMN05192542_12364</name>
</gene>
<dbReference type="PROSITE" id="PS50111">
    <property type="entry name" value="CHEMOTAXIS_TRANSDUC_2"/>
    <property type="match status" value="1"/>
</dbReference>
<dbReference type="InterPro" id="IPR051310">
    <property type="entry name" value="MCP_chemotaxis"/>
</dbReference>
<dbReference type="AlphaFoldDB" id="A0A1H7V9V8"/>
<feature type="region of interest" description="Disordered" evidence="6">
    <location>
        <begin position="661"/>
        <end position="696"/>
    </location>
</feature>
<dbReference type="OrthoDB" id="8576332at2"/>
<keyword evidence="2" id="KW-0488">Methylation</keyword>
<dbReference type="CDD" id="cd12913">
    <property type="entry name" value="PDC1_MCP_like"/>
    <property type="match status" value="1"/>
</dbReference>
<dbReference type="PANTHER" id="PTHR43531:SF14">
    <property type="entry name" value="METHYL-ACCEPTING CHEMOTAXIS PROTEIN I-RELATED"/>
    <property type="match status" value="1"/>
</dbReference>
<feature type="transmembrane region" description="Helical" evidence="7">
    <location>
        <begin position="332"/>
        <end position="353"/>
    </location>
</feature>
<keyword evidence="10" id="KW-1185">Reference proteome</keyword>
<feature type="domain" description="Methyl-accepting transducer" evidence="8">
    <location>
        <begin position="415"/>
        <end position="644"/>
    </location>
</feature>
<dbReference type="Gene3D" id="3.30.450.20">
    <property type="entry name" value="PAS domain"/>
    <property type="match status" value="2"/>
</dbReference>
<protein>
    <submittedName>
        <fullName evidence="9">Methyl-accepting chemotaxis sensory transducer with Cache sensor</fullName>
    </submittedName>
</protein>
<keyword evidence="7" id="KW-0812">Transmembrane</keyword>
<dbReference type="Gene3D" id="1.10.287.950">
    <property type="entry name" value="Methyl-accepting chemotaxis protein"/>
    <property type="match status" value="1"/>
</dbReference>
<dbReference type="InterPro" id="IPR004090">
    <property type="entry name" value="Chemotax_Me-accpt_rcpt"/>
</dbReference>
<evidence type="ECO:0000256" key="7">
    <source>
        <dbReference type="SAM" id="Phobius"/>
    </source>
</evidence>
<dbReference type="PRINTS" id="PR00260">
    <property type="entry name" value="CHEMTRNSDUCR"/>
</dbReference>
<dbReference type="GO" id="GO:0006935">
    <property type="term" value="P:chemotaxis"/>
    <property type="evidence" value="ECO:0007669"/>
    <property type="project" value="InterPro"/>
</dbReference>
<comment type="similarity">
    <text evidence="3">Belongs to the methyl-accepting chemotaxis (MCP) protein family.</text>
</comment>
<dbReference type="SUPFAM" id="SSF58104">
    <property type="entry name" value="Methyl-accepting chemotaxis protein (MCP) signaling domain"/>
    <property type="match status" value="1"/>
</dbReference>
<dbReference type="RefSeq" id="WP_110332510.1">
    <property type="nucleotide sequence ID" value="NZ_FOAJ01000023.1"/>
</dbReference>
<dbReference type="STRING" id="416943.SAMN05445871_4301"/>
<dbReference type="GO" id="GO:0005886">
    <property type="term" value="C:plasma membrane"/>
    <property type="evidence" value="ECO:0007669"/>
    <property type="project" value="UniProtKB-SubCell"/>
</dbReference>
<dbReference type="CDD" id="cd11386">
    <property type="entry name" value="MCP_signal"/>
    <property type="match status" value="1"/>
</dbReference>
<dbReference type="InterPro" id="IPR004089">
    <property type="entry name" value="MCPsignal_dom"/>
</dbReference>
<keyword evidence="4" id="KW-0807">Transducer</keyword>
<dbReference type="Proteomes" id="UP000199120">
    <property type="component" value="Unassembled WGS sequence"/>
</dbReference>
<evidence type="ECO:0000256" key="3">
    <source>
        <dbReference type="ARBA" id="ARBA00029447"/>
    </source>
</evidence>
<dbReference type="GO" id="GO:0004888">
    <property type="term" value="F:transmembrane signaling receptor activity"/>
    <property type="evidence" value="ECO:0007669"/>
    <property type="project" value="InterPro"/>
</dbReference>
<keyword evidence="7" id="KW-0472">Membrane</keyword>
<keyword evidence="7" id="KW-1133">Transmembrane helix</keyword>
<dbReference type="SMART" id="SM00283">
    <property type="entry name" value="MA"/>
    <property type="match status" value="1"/>
</dbReference>
<dbReference type="Pfam" id="PF22673">
    <property type="entry name" value="MCP-like_PDC_1"/>
    <property type="match status" value="1"/>
</dbReference>
<evidence type="ECO:0000259" key="8">
    <source>
        <dbReference type="PROSITE" id="PS50111"/>
    </source>
</evidence>
<name>A0A1H7V9V8_9BURK</name>
<evidence type="ECO:0000256" key="1">
    <source>
        <dbReference type="ARBA" id="ARBA00004370"/>
    </source>
</evidence>
<evidence type="ECO:0000256" key="5">
    <source>
        <dbReference type="SAM" id="Coils"/>
    </source>
</evidence>
<evidence type="ECO:0000313" key="10">
    <source>
        <dbReference type="Proteomes" id="UP000199120"/>
    </source>
</evidence>
<sequence length="712" mass="74309">MFRSKRFSLRARLVTLTGLIVAAGFCVGIAVLTWQSGQSQRDSASLLANQIAQTTSGEIRNQLEGAFRISHALADAMAAVHEQADPSRPTADAIMRRIAESNPDYVDVWTGWEPNAFDGKDSEFVNKPGTDASGRYLTLWTRASGKLALDVSPDYDDPSAQGDWYQQPKKSGHDILTEPTKYTLSGVDVVMISTCVPIVIDGKFVGVAGVDVAISNMQQHIQSLHPYGTGYVSLISAKGVYVADGSPQGLAGKQIGAAGIGAAGVGAAGIGAEEAAAVHDGRERVAWTNDPTLGRVLRVYRPVSIGGTQTSWMVAVTLPEQVVMAAVWKQRLVALALGVCTVVVVSLVLMLVLERAVLRPLGGEPGDATRLANEIAAGNLRAEAHVRPGDTVSLMYALVTMKNQLARIVQGIKVSSESITVAAVQIAAGNSDLSSRTEEQAASLGETASSMDELTGAVHHNADNARQAATMAGSASGLAQRGGQVVGQMVDTMTGISDSSARVAEIIAVIEGIAFQTNILALNAAVEAARAGEQGRGFAVVASEVRSLAQRSATAAKEIKDLIGESVGRVEAGSKLVHEAGRTIGEIVESITKVTDIVQEIASASEEQNNGITQVNQAVAQMDQVTQQNAALVEEAAAAAQSMSEQAQALRSAVAVFQTNGADGLPAGPRGQSASRPTQKAPALPARKTVAPNRKGAVVEAVEATTDAWEKF</sequence>
<evidence type="ECO:0000256" key="6">
    <source>
        <dbReference type="SAM" id="MobiDB-lite"/>
    </source>
</evidence>
<reference evidence="10" key="1">
    <citation type="submission" date="2016-10" db="EMBL/GenBank/DDBJ databases">
        <authorList>
            <person name="Varghese N."/>
            <person name="Submissions S."/>
        </authorList>
    </citation>
    <scope>NUCLEOTIDE SEQUENCE [LARGE SCALE GENOMIC DNA]</scope>
    <source>
        <strain evidence="10">LMG 26416</strain>
    </source>
</reference>
<evidence type="ECO:0000256" key="2">
    <source>
        <dbReference type="ARBA" id="ARBA00022481"/>
    </source>
</evidence>
<dbReference type="Pfam" id="PF00015">
    <property type="entry name" value="MCPsignal"/>
    <property type="match status" value="1"/>
</dbReference>
<keyword evidence="5" id="KW-0175">Coiled coil</keyword>
<proteinExistence type="inferred from homology"/>
<dbReference type="EMBL" id="FOAJ01000023">
    <property type="protein sequence ID" value="SEM05860.1"/>
    <property type="molecule type" value="Genomic_DNA"/>
</dbReference>
<organism evidence="9 10">
    <name type="scientific">Paraburkholderia caballeronis</name>
    <dbReference type="NCBI Taxonomy" id="416943"/>
    <lineage>
        <taxon>Bacteria</taxon>
        <taxon>Pseudomonadati</taxon>
        <taxon>Pseudomonadota</taxon>
        <taxon>Betaproteobacteria</taxon>
        <taxon>Burkholderiales</taxon>
        <taxon>Burkholderiaceae</taxon>
        <taxon>Paraburkholderia</taxon>
    </lineage>
</organism>